<dbReference type="Proteomes" id="UP000275772">
    <property type="component" value="Unassembled WGS sequence"/>
</dbReference>
<dbReference type="GO" id="GO:0051087">
    <property type="term" value="F:protein-folding chaperone binding"/>
    <property type="evidence" value="ECO:0007669"/>
    <property type="project" value="TreeGrafter"/>
</dbReference>
<dbReference type="Gene3D" id="1.25.40.10">
    <property type="entry name" value="Tetratricopeptide repeat domain"/>
    <property type="match status" value="1"/>
</dbReference>
<dbReference type="InterPro" id="IPR011990">
    <property type="entry name" value="TPR-like_helical_dom_sf"/>
</dbReference>
<keyword evidence="2 8" id="KW-0732">Signal</keyword>
<evidence type="ECO:0000256" key="5">
    <source>
        <dbReference type="ARBA" id="ARBA00022824"/>
    </source>
</evidence>
<reference evidence="10 11" key="1">
    <citation type="submission" date="2017-11" db="EMBL/GenBank/DDBJ databases">
        <authorList>
            <person name="Kracher B."/>
        </authorList>
    </citation>
    <scope>NUCLEOTIDE SEQUENCE [LARGE SCALE GENOMIC DNA]</scope>
    <source>
        <strain evidence="10 11">RACE1</strain>
    </source>
</reference>
<dbReference type="Pfam" id="PF13181">
    <property type="entry name" value="TPR_8"/>
    <property type="match status" value="1"/>
</dbReference>
<dbReference type="VEuPathDB" id="FungiDB:BLGHR1_14623"/>
<evidence type="ECO:0000256" key="8">
    <source>
        <dbReference type="SAM" id="SignalP"/>
    </source>
</evidence>
<dbReference type="AlphaFoldDB" id="A0A383UVN3"/>
<dbReference type="InterPro" id="IPR019734">
    <property type="entry name" value="TPR_rpt"/>
</dbReference>
<evidence type="ECO:0000256" key="7">
    <source>
        <dbReference type="PROSITE-ProRule" id="PRU00339"/>
    </source>
</evidence>
<evidence type="ECO:0000313" key="10">
    <source>
        <dbReference type="EMBL" id="SZF03829.1"/>
    </source>
</evidence>
<dbReference type="PRINTS" id="PR00625">
    <property type="entry name" value="JDOMAIN"/>
</dbReference>
<protein>
    <recommendedName>
        <fullName evidence="6">Tetratricopeptide repeat and J domain-containing co-chaperone DNJ1</fullName>
    </recommendedName>
</protein>
<comment type="subcellular location">
    <subcellularLocation>
        <location evidence="1">Endoplasmic reticulum lumen</location>
    </subcellularLocation>
</comment>
<dbReference type="InterPro" id="IPR001623">
    <property type="entry name" value="DnaJ_domain"/>
</dbReference>
<dbReference type="PANTHER" id="PTHR44140:SF2">
    <property type="entry name" value="LD25575P"/>
    <property type="match status" value="1"/>
</dbReference>
<feature type="chain" id="PRO_5017020960" description="Tetratricopeptide repeat and J domain-containing co-chaperone DNJ1" evidence="8">
    <location>
        <begin position="23"/>
        <end position="522"/>
    </location>
</feature>
<dbReference type="GO" id="GO:0005788">
    <property type="term" value="C:endoplasmic reticulum lumen"/>
    <property type="evidence" value="ECO:0007669"/>
    <property type="project" value="UniProtKB-SubCell"/>
</dbReference>
<dbReference type="SUPFAM" id="SSF46565">
    <property type="entry name" value="Chaperone J-domain"/>
    <property type="match status" value="1"/>
</dbReference>
<evidence type="ECO:0000259" key="9">
    <source>
        <dbReference type="PROSITE" id="PS50076"/>
    </source>
</evidence>
<dbReference type="PROSITE" id="PS50076">
    <property type="entry name" value="DNAJ_2"/>
    <property type="match status" value="1"/>
</dbReference>
<evidence type="ECO:0000256" key="2">
    <source>
        <dbReference type="ARBA" id="ARBA00022729"/>
    </source>
</evidence>
<feature type="repeat" description="TPR" evidence="7">
    <location>
        <begin position="34"/>
        <end position="67"/>
    </location>
</feature>
<feature type="repeat" description="TPR" evidence="7">
    <location>
        <begin position="68"/>
        <end position="101"/>
    </location>
</feature>
<dbReference type="SMART" id="SM00028">
    <property type="entry name" value="TPR"/>
    <property type="match status" value="3"/>
</dbReference>
<dbReference type="SMART" id="SM00271">
    <property type="entry name" value="DnaJ"/>
    <property type="match status" value="1"/>
</dbReference>
<keyword evidence="3" id="KW-0677">Repeat</keyword>
<dbReference type="CDD" id="cd06257">
    <property type="entry name" value="DnaJ"/>
    <property type="match status" value="1"/>
</dbReference>
<dbReference type="InterPro" id="IPR051727">
    <property type="entry name" value="DnaJ_C3_Co-chaperones"/>
</dbReference>
<dbReference type="PANTHER" id="PTHR44140">
    <property type="entry name" value="LD25575P"/>
    <property type="match status" value="1"/>
</dbReference>
<dbReference type="Pfam" id="PF00226">
    <property type="entry name" value="DnaJ"/>
    <property type="match status" value="1"/>
</dbReference>
<name>A0A383UVN3_BLUHO</name>
<dbReference type="PROSITE" id="PS50005">
    <property type="entry name" value="TPR"/>
    <property type="match status" value="2"/>
</dbReference>
<dbReference type="InterPro" id="IPR036869">
    <property type="entry name" value="J_dom_sf"/>
</dbReference>
<keyword evidence="5" id="KW-0256">Endoplasmic reticulum</keyword>
<keyword evidence="4 7" id="KW-0802">TPR repeat</keyword>
<dbReference type="EMBL" id="UNSH01000056">
    <property type="protein sequence ID" value="SZF03829.1"/>
    <property type="molecule type" value="Genomic_DNA"/>
</dbReference>
<evidence type="ECO:0000256" key="1">
    <source>
        <dbReference type="ARBA" id="ARBA00004319"/>
    </source>
</evidence>
<sequence>MILYPSLIVLLACLSSRSLVLAISNQDIHDDTSISSLLNSADKHLRTGEINSALEYYDVAISRDPQNYITYFKRGTAYLSLGKINQASADFSKSLTIKPGFEGALLQMAKIKARSGDWEGSEADFKAHKNSATDLAELLEAKNAALSAEQAENSKNWDECVRNADTAISVASKMAKLRQTRAHCRFEKGEFETGMVDLQHLLQLQPGMTDPHIKISALNFYGFSDTKRGIDQLRKCLHSDPESKPCKTLYRQEKKLDAKIEQVRKNLKMKQFITAVKVLLPSGDDVGLVQQVKDEASDLVKSGGLTKNSPNGLVDLVVQMTCEAYYKESTIQQKIEKALPWCDEAIKSQEHFLYGMLAQAQNLINKEAFEAAINSLQDILEHHPDSEEAKQKMQETQLKLRQQKAKDYYKVLEVSRDADAAQIKAAYRRMVRAHHPDKAHKRGIKKEDAEKKMAAINEAYEVLSNRELKARFDQGDDPNDHSQQHSHNPFQQQDWFQYGARQHGQHSNEFQFEFNGQQFQFF</sequence>
<organism evidence="10 11">
    <name type="scientific">Blumeria hordei</name>
    <name type="common">Barley powdery mildew</name>
    <name type="synonym">Blumeria graminis f. sp. hordei</name>
    <dbReference type="NCBI Taxonomy" id="2867405"/>
    <lineage>
        <taxon>Eukaryota</taxon>
        <taxon>Fungi</taxon>
        <taxon>Dikarya</taxon>
        <taxon>Ascomycota</taxon>
        <taxon>Pezizomycotina</taxon>
        <taxon>Leotiomycetes</taxon>
        <taxon>Erysiphales</taxon>
        <taxon>Erysiphaceae</taxon>
        <taxon>Blumeria</taxon>
    </lineage>
</organism>
<dbReference type="FunFam" id="1.25.40.10:FF:000224">
    <property type="entry name" value="DnaJ and TPR domain protein"/>
    <property type="match status" value="1"/>
</dbReference>
<evidence type="ECO:0000256" key="6">
    <source>
        <dbReference type="ARBA" id="ARBA00073740"/>
    </source>
</evidence>
<accession>A0A383UVN3</accession>
<dbReference type="SUPFAM" id="SSF48452">
    <property type="entry name" value="TPR-like"/>
    <property type="match status" value="2"/>
</dbReference>
<feature type="signal peptide" evidence="8">
    <location>
        <begin position="1"/>
        <end position="22"/>
    </location>
</feature>
<dbReference type="GO" id="GO:0034975">
    <property type="term" value="P:protein folding in endoplasmic reticulum"/>
    <property type="evidence" value="ECO:0007669"/>
    <property type="project" value="TreeGrafter"/>
</dbReference>
<dbReference type="GO" id="GO:0051787">
    <property type="term" value="F:misfolded protein binding"/>
    <property type="evidence" value="ECO:0007669"/>
    <property type="project" value="TreeGrafter"/>
</dbReference>
<gene>
    <name evidence="10" type="ORF">BLGHR1_14623</name>
</gene>
<feature type="domain" description="J" evidence="9">
    <location>
        <begin position="407"/>
        <end position="476"/>
    </location>
</feature>
<evidence type="ECO:0000256" key="4">
    <source>
        <dbReference type="ARBA" id="ARBA00022803"/>
    </source>
</evidence>
<evidence type="ECO:0000256" key="3">
    <source>
        <dbReference type="ARBA" id="ARBA00022737"/>
    </source>
</evidence>
<dbReference type="Gene3D" id="1.10.287.110">
    <property type="entry name" value="DnaJ domain"/>
    <property type="match status" value="1"/>
</dbReference>
<proteinExistence type="predicted"/>
<evidence type="ECO:0000313" key="11">
    <source>
        <dbReference type="Proteomes" id="UP000275772"/>
    </source>
</evidence>